<evidence type="ECO:0000313" key="9">
    <source>
        <dbReference type="EMBL" id="TWU67731.1"/>
    </source>
</evidence>
<dbReference type="AlphaFoldDB" id="A0A5C6FYV7"/>
<comment type="similarity">
    <text evidence="2">Belongs to the outer membrane factor (OMF) (TC 1.B.17) family.</text>
</comment>
<dbReference type="InterPro" id="IPR051906">
    <property type="entry name" value="TolC-like"/>
</dbReference>
<dbReference type="Gene3D" id="1.20.1600.10">
    <property type="entry name" value="Outer membrane efflux proteins (OEP)"/>
    <property type="match status" value="1"/>
</dbReference>
<keyword evidence="6" id="KW-0472">Membrane</keyword>
<evidence type="ECO:0000256" key="2">
    <source>
        <dbReference type="ARBA" id="ARBA00007613"/>
    </source>
</evidence>
<keyword evidence="7" id="KW-0998">Cell outer membrane</keyword>
<evidence type="ECO:0000256" key="6">
    <source>
        <dbReference type="ARBA" id="ARBA00023136"/>
    </source>
</evidence>
<accession>A0A5C6FYV7</accession>
<organism evidence="9 10">
    <name type="scientific">Crateriforma conspicua</name>
    <dbReference type="NCBI Taxonomy" id="2527996"/>
    <lineage>
        <taxon>Bacteria</taxon>
        <taxon>Pseudomonadati</taxon>
        <taxon>Planctomycetota</taxon>
        <taxon>Planctomycetia</taxon>
        <taxon>Planctomycetales</taxon>
        <taxon>Planctomycetaceae</taxon>
        <taxon>Crateriforma</taxon>
    </lineage>
</organism>
<keyword evidence="4" id="KW-1134">Transmembrane beta strand</keyword>
<dbReference type="PANTHER" id="PTHR30026">
    <property type="entry name" value="OUTER MEMBRANE PROTEIN TOLC"/>
    <property type="match status" value="1"/>
</dbReference>
<protein>
    <submittedName>
        <fullName evidence="9">Outer membrane efflux protein</fullName>
    </submittedName>
</protein>
<sequence>MWGCMGEAAESLSTMDLMHLTDWRNGIRVVFVLMGTLPAFCAAPISVAQTPDVLAAAPPAAERMIVPAAEPSTAFMAADSDTLAWWREASQNPTLHKQRFVAFDLPTVLIDTLANSPMIQTVQESASIKLEQIIQQDAAFDSRYVLDAGYDQTNDPVGNALVTGGPPRLRERSWAFNGGVRRTARTGTQIDLTQELGLLDSNSQFFEPADQGNARLSLSLTQPLMAGRGRVFNERLLVQAKLDSRIAWQQMQRDVSDRITEVISAYLLLYQRRCHLIQQDELIRRGQDIERVLRGRSDFDVSQLELTKLRQRVSSRNDERLQLDAGVQRQQATLRNLIGSDELNAAPLSLELIPDAPPSTAHRSITLAEAMRVGMESRPEIRMAMEDIQSAALGIQVTRNQLMPRLDAVVNGYLAGLSGDYGVARSFGEQFYESGPGIMAGLEYELPRGNRLARSRHREAMHRYRQKSARLQEVIQDVRLEIETALIRWETAEKLRQTKRITLAAAREEEEMLTRRFAIVGADGSHAGLVLESLLESQQRRTMAERMLVSAEAEYHIAWVEMQRAMGILLKREGITAVRDACNDVRFDYTQTIDASSLDLNTVTTDDEPAVIPLPLDRLESMDEPVPAEPDMRSDVFAPGSTGDSTGGYSDAVPVQVGDAQFQPIETTTAPQSGSVGSYLLMEAATADVKEGKR</sequence>
<name>A0A5C6FYV7_9PLAN</name>
<gene>
    <name evidence="9" type="ORF">V7x_33080</name>
</gene>
<comment type="subcellular location">
    <subcellularLocation>
        <location evidence="1">Cell outer membrane</location>
    </subcellularLocation>
</comment>
<evidence type="ECO:0000256" key="4">
    <source>
        <dbReference type="ARBA" id="ARBA00022452"/>
    </source>
</evidence>
<comment type="caution">
    <text evidence="9">The sequence shown here is derived from an EMBL/GenBank/DDBJ whole genome shotgun (WGS) entry which is preliminary data.</text>
</comment>
<evidence type="ECO:0000256" key="1">
    <source>
        <dbReference type="ARBA" id="ARBA00004442"/>
    </source>
</evidence>
<evidence type="ECO:0000256" key="7">
    <source>
        <dbReference type="ARBA" id="ARBA00023237"/>
    </source>
</evidence>
<dbReference type="Pfam" id="PF02321">
    <property type="entry name" value="OEP"/>
    <property type="match status" value="1"/>
</dbReference>
<evidence type="ECO:0000256" key="8">
    <source>
        <dbReference type="SAM" id="MobiDB-lite"/>
    </source>
</evidence>
<evidence type="ECO:0000313" key="10">
    <source>
        <dbReference type="Proteomes" id="UP000316476"/>
    </source>
</evidence>
<reference evidence="9 10" key="1">
    <citation type="submission" date="2019-02" db="EMBL/GenBank/DDBJ databases">
        <title>Deep-cultivation of Planctomycetes and their phenomic and genomic characterization uncovers novel biology.</title>
        <authorList>
            <person name="Wiegand S."/>
            <person name="Jogler M."/>
            <person name="Boedeker C."/>
            <person name="Pinto D."/>
            <person name="Vollmers J."/>
            <person name="Rivas-Marin E."/>
            <person name="Kohn T."/>
            <person name="Peeters S.H."/>
            <person name="Heuer A."/>
            <person name="Rast P."/>
            <person name="Oberbeckmann S."/>
            <person name="Bunk B."/>
            <person name="Jeske O."/>
            <person name="Meyerdierks A."/>
            <person name="Storesund J.E."/>
            <person name="Kallscheuer N."/>
            <person name="Luecker S."/>
            <person name="Lage O.M."/>
            <person name="Pohl T."/>
            <person name="Merkel B.J."/>
            <person name="Hornburger P."/>
            <person name="Mueller R.-W."/>
            <person name="Bruemmer F."/>
            <person name="Labrenz M."/>
            <person name="Spormann A.M."/>
            <person name="Op Den Camp H."/>
            <person name="Overmann J."/>
            <person name="Amann R."/>
            <person name="Jetten M.S.M."/>
            <person name="Mascher T."/>
            <person name="Medema M.H."/>
            <person name="Devos D.P."/>
            <person name="Kaster A.-K."/>
            <person name="Ovreas L."/>
            <person name="Rohde M."/>
            <person name="Galperin M.Y."/>
            <person name="Jogler C."/>
        </authorList>
    </citation>
    <scope>NUCLEOTIDE SEQUENCE [LARGE SCALE GENOMIC DNA]</scope>
    <source>
        <strain evidence="9 10">V7</strain>
    </source>
</reference>
<keyword evidence="3" id="KW-0813">Transport</keyword>
<dbReference type="Proteomes" id="UP000316476">
    <property type="component" value="Unassembled WGS sequence"/>
</dbReference>
<dbReference type="GO" id="GO:0015288">
    <property type="term" value="F:porin activity"/>
    <property type="evidence" value="ECO:0007669"/>
    <property type="project" value="TreeGrafter"/>
</dbReference>
<dbReference type="GO" id="GO:0015562">
    <property type="term" value="F:efflux transmembrane transporter activity"/>
    <property type="evidence" value="ECO:0007669"/>
    <property type="project" value="InterPro"/>
</dbReference>
<dbReference type="GO" id="GO:0009279">
    <property type="term" value="C:cell outer membrane"/>
    <property type="evidence" value="ECO:0007669"/>
    <property type="project" value="UniProtKB-SubCell"/>
</dbReference>
<dbReference type="GO" id="GO:1990281">
    <property type="term" value="C:efflux pump complex"/>
    <property type="evidence" value="ECO:0007669"/>
    <property type="project" value="TreeGrafter"/>
</dbReference>
<feature type="region of interest" description="Disordered" evidence="8">
    <location>
        <begin position="618"/>
        <end position="651"/>
    </location>
</feature>
<dbReference type="EMBL" id="SJPZ01000001">
    <property type="protein sequence ID" value="TWU67731.1"/>
    <property type="molecule type" value="Genomic_DNA"/>
</dbReference>
<evidence type="ECO:0000256" key="3">
    <source>
        <dbReference type="ARBA" id="ARBA00022448"/>
    </source>
</evidence>
<dbReference type="PANTHER" id="PTHR30026:SF23">
    <property type="entry name" value="TO APRF-PUTATIVE OUTER MEMBRANE EFFLUX PROTEIN OR SECRETED ALKALINE PHOSPHATASE-RELATED"/>
    <property type="match status" value="1"/>
</dbReference>
<dbReference type="InterPro" id="IPR003423">
    <property type="entry name" value="OMP_efflux"/>
</dbReference>
<proteinExistence type="inferred from homology"/>
<dbReference type="OrthoDB" id="234964at2"/>
<evidence type="ECO:0000256" key="5">
    <source>
        <dbReference type="ARBA" id="ARBA00022692"/>
    </source>
</evidence>
<feature type="compositionally biased region" description="Low complexity" evidence="8">
    <location>
        <begin position="640"/>
        <end position="651"/>
    </location>
</feature>
<dbReference type="SUPFAM" id="SSF56954">
    <property type="entry name" value="Outer membrane efflux proteins (OEP)"/>
    <property type="match status" value="1"/>
</dbReference>
<keyword evidence="5" id="KW-0812">Transmembrane</keyword>